<proteinExistence type="predicted"/>
<dbReference type="Pfam" id="PF12937">
    <property type="entry name" value="F-box-like"/>
    <property type="match status" value="1"/>
</dbReference>
<evidence type="ECO:0000313" key="3">
    <source>
        <dbReference type="Proteomes" id="UP000703269"/>
    </source>
</evidence>
<reference evidence="2 3" key="1">
    <citation type="submission" date="2021-08" db="EMBL/GenBank/DDBJ databases">
        <title>Draft Genome Sequence of Phanerochaete sordida strain YK-624.</title>
        <authorList>
            <person name="Mori T."/>
            <person name="Dohra H."/>
            <person name="Suzuki T."/>
            <person name="Kawagishi H."/>
            <person name="Hirai H."/>
        </authorList>
    </citation>
    <scope>NUCLEOTIDE SEQUENCE [LARGE SCALE GENOMIC DNA]</scope>
    <source>
        <strain evidence="2 3">YK-624</strain>
    </source>
</reference>
<keyword evidence="3" id="KW-1185">Reference proteome</keyword>
<name>A0A9P3G857_9APHY</name>
<dbReference type="Proteomes" id="UP000703269">
    <property type="component" value="Unassembled WGS sequence"/>
</dbReference>
<organism evidence="2 3">
    <name type="scientific">Phanerochaete sordida</name>
    <dbReference type="NCBI Taxonomy" id="48140"/>
    <lineage>
        <taxon>Eukaryota</taxon>
        <taxon>Fungi</taxon>
        <taxon>Dikarya</taxon>
        <taxon>Basidiomycota</taxon>
        <taxon>Agaricomycotina</taxon>
        <taxon>Agaricomycetes</taxon>
        <taxon>Polyporales</taxon>
        <taxon>Phanerochaetaceae</taxon>
        <taxon>Phanerochaete</taxon>
    </lineage>
</organism>
<dbReference type="InterPro" id="IPR036047">
    <property type="entry name" value="F-box-like_dom_sf"/>
</dbReference>
<comment type="caution">
    <text evidence="2">The sequence shown here is derived from an EMBL/GenBank/DDBJ whole genome shotgun (WGS) entry which is preliminary data.</text>
</comment>
<dbReference type="InterPro" id="IPR001810">
    <property type="entry name" value="F-box_dom"/>
</dbReference>
<dbReference type="AlphaFoldDB" id="A0A9P3G857"/>
<dbReference type="SUPFAM" id="SSF81383">
    <property type="entry name" value="F-box domain"/>
    <property type="match status" value="1"/>
</dbReference>
<dbReference type="EMBL" id="BPQB01000015">
    <property type="protein sequence ID" value="GJE90066.1"/>
    <property type="molecule type" value="Genomic_DNA"/>
</dbReference>
<dbReference type="Gene3D" id="1.20.1280.50">
    <property type="match status" value="1"/>
</dbReference>
<sequence length="556" mass="62508">MVEWDGPPATCSSQQEILDAYRRYSGRDDVQAEFLRALKTRWNTTLPVARLPPELMLLVFDDWAAECYVEIQKTQPPYRPYSWISCTHVCRRWRELALSSPCLWRRIVPASPEWTEELLSRSRQTSLCVNFNSCDAKSDWDISRVRAEGTHDLLRHQFHRIREAHMDAFDFDNPSQISAPLLTSLQVTGFYDNVVAAFLFRNTVAIADSDSEDPWVFARDGLPRLKTLDVFTVTQSITWSCLRPSLEFLRTRCIRPRPSPAAWLAALSELPSLRRLELDLGSLLSTHNIPEWSPPNPVAGLVTLRALKTLSVTDECDGRSSAALLSGLVLPAVETIDVDLQSARDETASREHLVAVLDALRPLARGCALDSLQLDVHEEVESVEIKLEPLVITPEHAFPPSLASTWAPGLPYVRLSVRADLTRGSLREYLRAMADVRVLRVGGDMHSLTPFLTILQPASRRTAPDPAKRAPIFPRLNTLRLLQMYWKAKDGEDGAEESDGENDDDDALFEKDAFALVKQASKVMQSRKKTGHPIPYIVLAESLSDILTKRHQGSGD</sequence>
<evidence type="ECO:0000259" key="1">
    <source>
        <dbReference type="Pfam" id="PF12937"/>
    </source>
</evidence>
<protein>
    <submittedName>
        <fullName evidence="2">F-box protein</fullName>
    </submittedName>
</protein>
<accession>A0A9P3G857</accession>
<evidence type="ECO:0000313" key="2">
    <source>
        <dbReference type="EMBL" id="GJE90066.1"/>
    </source>
</evidence>
<gene>
    <name evidence="2" type="ORF">PsYK624_061890</name>
</gene>
<dbReference type="OrthoDB" id="3181669at2759"/>
<feature type="domain" description="F-box" evidence="1">
    <location>
        <begin position="49"/>
        <end position="108"/>
    </location>
</feature>